<reference evidence="3 4" key="1">
    <citation type="submission" date="2016-10" db="EMBL/GenBank/DDBJ databases">
        <authorList>
            <person name="de Groot N.N."/>
        </authorList>
    </citation>
    <scope>NUCLEOTIDE SEQUENCE [LARGE SCALE GENOMIC DNA]</scope>
    <source>
        <strain evidence="3 4">CGMCC 1.6502</strain>
    </source>
</reference>
<evidence type="ECO:0000256" key="1">
    <source>
        <dbReference type="SAM" id="Phobius"/>
    </source>
</evidence>
<sequence length="397" mass="44383">MEEWLIELAKGIGKFFVNPLLYWSVILVLLSSINRIKKERMQFGAKIFDAFTEAKNTWQVSLIAGIVLSAITVGAGIVFSYPVVLLLSAVMILLSVAARFTLLSSAYTFGLAYLVLLIAPPLLEANTDFVWIEDLQTINITGLTVLLAAFLMIESVMLLRITTPETYPEIVKGSRGKWVGQHRLKKMAVIPFFTLVPAGLIEPFAAWWPVLHIHGESYGLILLPLLTGFEQVVKGFKPIVGSKKIGRSVMILAFITLGLAVSSYYLPVMSLVAFTVALIGRELISYRFRIKDKQKQPYFHPSAKGLLILGIVPGTPADRLGMQVGEQIEKVNGQKVTNEQEFYSALQRNSAFCKLEVRDNQGELRFLQRAMYQGDPHELGILFAKEQYRVRKQKKSG</sequence>
<proteinExistence type="predicted"/>
<dbReference type="AlphaFoldDB" id="A0A1G8YNN5"/>
<dbReference type="RefSeq" id="WP_093213071.1">
    <property type="nucleotide sequence ID" value="NZ_FNFL01000002.1"/>
</dbReference>
<dbReference type="InterPro" id="IPR001478">
    <property type="entry name" value="PDZ"/>
</dbReference>
<feature type="transmembrane region" description="Helical" evidence="1">
    <location>
        <begin position="107"/>
        <end position="123"/>
    </location>
</feature>
<dbReference type="STRING" id="407036.SAMN05216243_1737"/>
<accession>A0A1G8YNN5</accession>
<organism evidence="3 4">
    <name type="scientific">Sediminibacillus albus</name>
    <dbReference type="NCBI Taxonomy" id="407036"/>
    <lineage>
        <taxon>Bacteria</taxon>
        <taxon>Bacillati</taxon>
        <taxon>Bacillota</taxon>
        <taxon>Bacilli</taxon>
        <taxon>Bacillales</taxon>
        <taxon>Bacillaceae</taxon>
        <taxon>Sediminibacillus</taxon>
    </lineage>
</organism>
<dbReference type="InterPro" id="IPR041489">
    <property type="entry name" value="PDZ_6"/>
</dbReference>
<keyword evidence="1" id="KW-1133">Transmembrane helix</keyword>
<feature type="transmembrane region" description="Helical" evidence="1">
    <location>
        <begin position="135"/>
        <end position="153"/>
    </location>
</feature>
<evidence type="ECO:0000259" key="2">
    <source>
        <dbReference type="PROSITE" id="PS50106"/>
    </source>
</evidence>
<feature type="transmembrane region" description="Helical" evidence="1">
    <location>
        <begin position="20"/>
        <end position="36"/>
    </location>
</feature>
<name>A0A1G8YNN5_9BACI</name>
<protein>
    <recommendedName>
        <fullName evidence="2">PDZ domain-containing protein</fullName>
    </recommendedName>
</protein>
<dbReference type="SMART" id="SM00228">
    <property type="entry name" value="PDZ"/>
    <property type="match status" value="1"/>
</dbReference>
<feature type="transmembrane region" description="Helical" evidence="1">
    <location>
        <begin position="57"/>
        <end position="77"/>
    </location>
</feature>
<dbReference type="OrthoDB" id="198399at2"/>
<gene>
    <name evidence="3" type="ORF">SAMN05216243_1737</name>
</gene>
<evidence type="ECO:0000313" key="3">
    <source>
        <dbReference type="EMBL" id="SDK04472.1"/>
    </source>
</evidence>
<feature type="transmembrane region" description="Helical" evidence="1">
    <location>
        <begin position="187"/>
        <end position="211"/>
    </location>
</feature>
<dbReference type="Pfam" id="PF17820">
    <property type="entry name" value="PDZ_6"/>
    <property type="match status" value="1"/>
</dbReference>
<dbReference type="InterPro" id="IPR036034">
    <property type="entry name" value="PDZ_sf"/>
</dbReference>
<evidence type="ECO:0000313" key="4">
    <source>
        <dbReference type="Proteomes" id="UP000198694"/>
    </source>
</evidence>
<feature type="transmembrane region" description="Helical" evidence="1">
    <location>
        <begin position="83"/>
        <end position="100"/>
    </location>
</feature>
<keyword evidence="1" id="KW-0472">Membrane</keyword>
<dbReference type="Gene3D" id="2.30.42.10">
    <property type="match status" value="1"/>
</dbReference>
<feature type="transmembrane region" description="Helical" evidence="1">
    <location>
        <begin position="245"/>
        <end position="265"/>
    </location>
</feature>
<keyword evidence="1" id="KW-0812">Transmembrane</keyword>
<keyword evidence="4" id="KW-1185">Reference proteome</keyword>
<dbReference type="Proteomes" id="UP000198694">
    <property type="component" value="Unassembled WGS sequence"/>
</dbReference>
<dbReference type="SUPFAM" id="SSF50156">
    <property type="entry name" value="PDZ domain-like"/>
    <property type="match status" value="1"/>
</dbReference>
<dbReference type="PROSITE" id="PS50106">
    <property type="entry name" value="PDZ"/>
    <property type="match status" value="1"/>
</dbReference>
<dbReference type="EMBL" id="FNFL01000002">
    <property type="protein sequence ID" value="SDK04472.1"/>
    <property type="molecule type" value="Genomic_DNA"/>
</dbReference>
<feature type="domain" description="PDZ" evidence="2">
    <location>
        <begin position="275"/>
        <end position="361"/>
    </location>
</feature>